<organism evidence="6 7">
    <name type="scientific">candidate division CSSED10-310 bacterium</name>
    <dbReference type="NCBI Taxonomy" id="2855610"/>
    <lineage>
        <taxon>Bacteria</taxon>
        <taxon>Bacteria division CSSED10-310</taxon>
    </lineage>
</organism>
<dbReference type="SUPFAM" id="SSF102114">
    <property type="entry name" value="Radical SAM enzymes"/>
    <property type="match status" value="1"/>
</dbReference>
<evidence type="ECO:0000259" key="5">
    <source>
        <dbReference type="PROSITE" id="PS51918"/>
    </source>
</evidence>
<dbReference type="EMBL" id="JBHPBY010000175">
    <property type="protein sequence ID" value="MFC1851296.1"/>
    <property type="molecule type" value="Genomic_DNA"/>
</dbReference>
<dbReference type="PANTHER" id="PTHR11228">
    <property type="entry name" value="RADICAL SAM DOMAIN PROTEIN"/>
    <property type="match status" value="1"/>
</dbReference>
<dbReference type="CDD" id="cd21109">
    <property type="entry name" value="SPASM"/>
    <property type="match status" value="1"/>
</dbReference>
<keyword evidence="1" id="KW-0949">S-adenosyl-L-methionine</keyword>
<evidence type="ECO:0000313" key="6">
    <source>
        <dbReference type="EMBL" id="MFC1851296.1"/>
    </source>
</evidence>
<proteinExistence type="predicted"/>
<dbReference type="Pfam" id="PF13186">
    <property type="entry name" value="SPASM"/>
    <property type="match status" value="1"/>
</dbReference>
<feature type="domain" description="Radical SAM core" evidence="5">
    <location>
        <begin position="21"/>
        <end position="252"/>
    </location>
</feature>
<accession>A0ABV6YZ01</accession>
<evidence type="ECO:0000256" key="1">
    <source>
        <dbReference type="ARBA" id="ARBA00022691"/>
    </source>
</evidence>
<keyword evidence="7" id="KW-1185">Reference proteome</keyword>
<dbReference type="Pfam" id="PF04055">
    <property type="entry name" value="Radical_SAM"/>
    <property type="match status" value="1"/>
</dbReference>
<gene>
    <name evidence="6" type="ORF">ACFL27_13955</name>
</gene>
<dbReference type="Gene3D" id="3.20.20.70">
    <property type="entry name" value="Aldolase class I"/>
    <property type="match status" value="1"/>
</dbReference>
<dbReference type="Proteomes" id="UP001594351">
    <property type="component" value="Unassembled WGS sequence"/>
</dbReference>
<dbReference type="InterPro" id="IPR058240">
    <property type="entry name" value="rSAM_sf"/>
</dbReference>
<keyword evidence="2" id="KW-0479">Metal-binding</keyword>
<comment type="caution">
    <text evidence="6">The sequence shown here is derived from an EMBL/GenBank/DDBJ whole genome shotgun (WGS) entry which is preliminary data.</text>
</comment>
<evidence type="ECO:0000256" key="2">
    <source>
        <dbReference type="ARBA" id="ARBA00022723"/>
    </source>
</evidence>
<dbReference type="InterPro" id="IPR013785">
    <property type="entry name" value="Aldolase_TIM"/>
</dbReference>
<reference evidence="6 7" key="1">
    <citation type="submission" date="2024-09" db="EMBL/GenBank/DDBJ databases">
        <title>Laminarin stimulates single cell rates of sulfate reduction while oxygen inhibits transcriptomic activity in coastal marine sediment.</title>
        <authorList>
            <person name="Lindsay M."/>
            <person name="Orcutt B."/>
            <person name="Emerson D."/>
            <person name="Stepanauskas R."/>
            <person name="D'Angelo T."/>
        </authorList>
    </citation>
    <scope>NUCLEOTIDE SEQUENCE [LARGE SCALE GENOMIC DNA]</scope>
    <source>
        <strain evidence="6">SAG AM-311-K15</strain>
    </source>
</reference>
<dbReference type="SFLD" id="SFLDG01067">
    <property type="entry name" value="SPASM/twitch_domain_containing"/>
    <property type="match status" value="1"/>
</dbReference>
<dbReference type="InterPro" id="IPR023885">
    <property type="entry name" value="4Fe4S-binding_SPASM_dom"/>
</dbReference>
<keyword evidence="4" id="KW-0411">Iron-sulfur</keyword>
<keyword evidence="3" id="KW-0408">Iron</keyword>
<dbReference type="PANTHER" id="PTHR11228:SF7">
    <property type="entry name" value="PQQA PEPTIDE CYCLASE"/>
    <property type="match status" value="1"/>
</dbReference>
<sequence>MATFTEKLKLLQGLLTGDWAYIGPFFVNVDVTRRCNLRCIGCRFHSPLLKEPQHHDTPVEDISLPLFERLCGELKSLKTRTITLTGEGEPLLHPDLPEIIYCAKKHGFVVTLVTNGTLLNADLIQCLLETRLDILKVSIWAGSKNEYEENYPGTNPLFFTKVLQGLKLLAAQKSSHHSKLPFVVLHHPITRLNHFALEKIVDLALTTGCDALSFSPTKTFKGKFDSLALDPAAEKQVRDTLIQIGKQLDTGPLKHNVDEIIKRYSIGGAVWQKMPCYIAWLHARVLVDGTVLPCHRSFLAMGNLNNCSLQDVWNNGPYRTFRRKAAQQQSLEECDCHFCGFVVVNTRIHQFFKWFAPLTRVYTRILRS</sequence>
<evidence type="ECO:0000313" key="7">
    <source>
        <dbReference type="Proteomes" id="UP001594351"/>
    </source>
</evidence>
<name>A0ABV6YZ01_UNCC1</name>
<dbReference type="CDD" id="cd01335">
    <property type="entry name" value="Radical_SAM"/>
    <property type="match status" value="1"/>
</dbReference>
<dbReference type="PROSITE" id="PS51918">
    <property type="entry name" value="RADICAL_SAM"/>
    <property type="match status" value="1"/>
</dbReference>
<protein>
    <submittedName>
        <fullName evidence="6">Radical SAM protein</fullName>
    </submittedName>
</protein>
<dbReference type="InterPro" id="IPR007197">
    <property type="entry name" value="rSAM"/>
</dbReference>
<dbReference type="InterPro" id="IPR050377">
    <property type="entry name" value="Radical_SAM_PqqE_MftC-like"/>
</dbReference>
<dbReference type="SFLD" id="SFLDS00029">
    <property type="entry name" value="Radical_SAM"/>
    <property type="match status" value="1"/>
</dbReference>
<evidence type="ECO:0000256" key="4">
    <source>
        <dbReference type="ARBA" id="ARBA00023014"/>
    </source>
</evidence>
<evidence type="ECO:0000256" key="3">
    <source>
        <dbReference type="ARBA" id="ARBA00023004"/>
    </source>
</evidence>